<evidence type="ECO:0000313" key="3">
    <source>
        <dbReference type="Proteomes" id="UP000007306"/>
    </source>
</evidence>
<dbReference type="Proteomes" id="UP000007306">
    <property type="component" value="Chromosome 3"/>
</dbReference>
<proteinExistence type="predicted"/>
<dbReference type="AlphaFoldDB" id="I1Q707"/>
<sequence length="178" mass="18648">MALGSLAGGDMKPLATSDDLDTIILFSYRWPLPSAMTSTRATTCCLVLGGINDGKIPSERYGHCGSRRGATRADEARSGVPSLGYVPSRPGRCCLVRAVLGEEEAEVDPIGSGNPKGGGGMGFLVEEVVLSDSGGGLRFRQNMWTLAEVAALGAMAGWESGRQKRILTTVTALWAAET</sequence>
<dbReference type="EnsemblPlants" id="ORGLA06G0292000.1">
    <property type="protein sequence ID" value="ORGLA06G0292000.1"/>
    <property type="gene ID" value="ORGLA06G0292000"/>
</dbReference>
<organism evidence="2 3">
    <name type="scientific">Oryza glaberrima</name>
    <name type="common">African rice</name>
    <dbReference type="NCBI Taxonomy" id="4538"/>
    <lineage>
        <taxon>Eukaryota</taxon>
        <taxon>Viridiplantae</taxon>
        <taxon>Streptophyta</taxon>
        <taxon>Embryophyta</taxon>
        <taxon>Tracheophyta</taxon>
        <taxon>Spermatophyta</taxon>
        <taxon>Magnoliopsida</taxon>
        <taxon>Liliopsida</taxon>
        <taxon>Poales</taxon>
        <taxon>Poaceae</taxon>
        <taxon>BOP clade</taxon>
        <taxon>Oryzoideae</taxon>
        <taxon>Oryzeae</taxon>
        <taxon>Oryzinae</taxon>
        <taxon>Oryza</taxon>
    </lineage>
</organism>
<dbReference type="OMA" id="NMWTLAE"/>
<protein>
    <submittedName>
        <fullName evidence="2">Uncharacterized protein</fullName>
    </submittedName>
</protein>
<keyword evidence="3" id="KW-1185">Reference proteome</keyword>
<dbReference type="EnsemblPlants" id="ORGLA03G0341500.1">
    <property type="protein sequence ID" value="ORGLA03G0341500.1"/>
    <property type="gene ID" value="ORGLA03G0341500"/>
</dbReference>
<dbReference type="HOGENOM" id="CLU_145677_0_0_1"/>
<dbReference type="Gramene" id="ORGLA03G0341500.1">
    <property type="protein sequence ID" value="ORGLA03G0341500.1"/>
    <property type="gene ID" value="ORGLA03G0341500"/>
</dbReference>
<accession>I1Q707</accession>
<evidence type="ECO:0000313" key="2">
    <source>
        <dbReference type="EnsemblPlants" id="ORGLA06G0292000.1"/>
    </source>
</evidence>
<reference evidence="2" key="1">
    <citation type="submission" date="2015-06" db="UniProtKB">
        <authorList>
            <consortium name="EnsemblPlants"/>
        </authorList>
    </citation>
    <scope>IDENTIFICATION</scope>
</reference>
<dbReference type="Gramene" id="ORGLA06G0292000.1">
    <property type="protein sequence ID" value="ORGLA06G0292000.1"/>
    <property type="gene ID" value="ORGLA06G0292000"/>
</dbReference>
<reference evidence="1 3" key="2">
    <citation type="submission" date="2018-04" db="EMBL/GenBank/DDBJ databases">
        <title>OglaRS2 (Oryza glaberrima Reference Sequence Version 2).</title>
        <authorList>
            <person name="Zhang J."/>
            <person name="Kudrna D."/>
            <person name="Lee S."/>
            <person name="Talag J."/>
            <person name="Rajasekar S."/>
            <person name="Wing R.A."/>
        </authorList>
    </citation>
    <scope>NUCLEOTIDE SEQUENCE [LARGE SCALE GENOMIC DNA]</scope>
    <source>
        <strain evidence="1 3">cv. IRGC 96717</strain>
    </source>
</reference>
<name>I1Q707_ORYGL</name>
<evidence type="ECO:0000313" key="1">
    <source>
        <dbReference type="EnsemblPlants" id="ORGLA03G0341500.1"/>
    </source>
</evidence>